<accession>A0A7W7ITT8</accession>
<organism evidence="4 5">
    <name type="scientific">Brevundimonas bullata</name>
    <dbReference type="NCBI Taxonomy" id="13160"/>
    <lineage>
        <taxon>Bacteria</taxon>
        <taxon>Pseudomonadati</taxon>
        <taxon>Pseudomonadota</taxon>
        <taxon>Alphaproteobacteria</taxon>
        <taxon>Caulobacterales</taxon>
        <taxon>Caulobacteraceae</taxon>
        <taxon>Brevundimonas</taxon>
    </lineage>
</organism>
<dbReference type="RefSeq" id="WP_184273846.1">
    <property type="nucleotide sequence ID" value="NZ_JACHKY010000009.1"/>
</dbReference>
<evidence type="ECO:0000256" key="1">
    <source>
        <dbReference type="ARBA" id="ARBA00022908"/>
    </source>
</evidence>
<dbReference type="Gene3D" id="1.10.443.10">
    <property type="entry name" value="Intergrase catalytic core"/>
    <property type="match status" value="1"/>
</dbReference>
<dbReference type="InterPro" id="IPR013762">
    <property type="entry name" value="Integrase-like_cat_sf"/>
</dbReference>
<reference evidence="4 5" key="1">
    <citation type="submission" date="2020-08" db="EMBL/GenBank/DDBJ databases">
        <title>Functional genomics of gut bacteria from endangered species of beetles.</title>
        <authorList>
            <person name="Carlos-Shanley C."/>
        </authorList>
    </citation>
    <scope>NUCLEOTIDE SEQUENCE [LARGE SCALE GENOMIC DNA]</scope>
    <source>
        <strain evidence="4 5">S00123</strain>
    </source>
</reference>
<dbReference type="AlphaFoldDB" id="A0A7W7ITT8"/>
<dbReference type="SUPFAM" id="SSF56349">
    <property type="entry name" value="DNA breaking-rejoining enzymes"/>
    <property type="match status" value="1"/>
</dbReference>
<dbReference type="CDD" id="cd00796">
    <property type="entry name" value="INT_Rci_Hp1_C"/>
    <property type="match status" value="1"/>
</dbReference>
<name>A0A7W7ITT8_9CAUL</name>
<evidence type="ECO:0000256" key="2">
    <source>
        <dbReference type="ARBA" id="ARBA00023172"/>
    </source>
</evidence>
<dbReference type="GO" id="GO:0006310">
    <property type="term" value="P:DNA recombination"/>
    <property type="evidence" value="ECO:0007669"/>
    <property type="project" value="UniProtKB-KW"/>
</dbReference>
<dbReference type="Pfam" id="PF00589">
    <property type="entry name" value="Phage_integrase"/>
    <property type="match status" value="1"/>
</dbReference>
<evidence type="ECO:0000259" key="3">
    <source>
        <dbReference type="PROSITE" id="PS51898"/>
    </source>
</evidence>
<dbReference type="PROSITE" id="PS51898">
    <property type="entry name" value="TYR_RECOMBINASE"/>
    <property type="match status" value="1"/>
</dbReference>
<proteinExistence type="predicted"/>
<sequence length="355" mass="39178">MPLTLKRRHGSPYWYLRGTIRGLVVDESTRTSDRKAAEEIRAIREAELLKRSVHGDSATRTFAEAALSYMETGGEGTHLAPILKAIGLKPLAAIGQAEIDALAKKLKPSAAPSTLNRHIYTPVAAVLHHAARKRWCEKPVIARPKEPKGRIRWVTHEEAERLIQAAAPHLRPLVVFLFSTGARISEALYLDWRDVDLERAHVVFPKTKNNEPRGVPLHPRAVAALSTLPHRDGAVFRRSLPTTLANGRTTPLGDPYEIREGGGGQIKTAWAGMIRRAGIDDFSPHDCRHTWATWHYQANRDLTALMELGGWKSAAMVMRYAHVNTSHLAGSIGEIWGKSGDRGHSGTIKPKHGAA</sequence>
<evidence type="ECO:0000313" key="5">
    <source>
        <dbReference type="Proteomes" id="UP000539957"/>
    </source>
</evidence>
<dbReference type="InterPro" id="IPR011010">
    <property type="entry name" value="DNA_brk_join_enz"/>
</dbReference>
<comment type="caution">
    <text evidence="4">The sequence shown here is derived from an EMBL/GenBank/DDBJ whole genome shotgun (WGS) entry which is preliminary data.</text>
</comment>
<dbReference type="GO" id="GO:0015074">
    <property type="term" value="P:DNA integration"/>
    <property type="evidence" value="ECO:0007669"/>
    <property type="project" value="UniProtKB-KW"/>
</dbReference>
<gene>
    <name evidence="4" type="ORF">HNP32_003606</name>
</gene>
<keyword evidence="1" id="KW-0229">DNA integration</keyword>
<keyword evidence="5" id="KW-1185">Reference proteome</keyword>
<keyword evidence="2" id="KW-0233">DNA recombination</keyword>
<dbReference type="Proteomes" id="UP000539957">
    <property type="component" value="Unassembled WGS sequence"/>
</dbReference>
<dbReference type="InterPro" id="IPR050090">
    <property type="entry name" value="Tyrosine_recombinase_XerCD"/>
</dbReference>
<dbReference type="PANTHER" id="PTHR30349">
    <property type="entry name" value="PHAGE INTEGRASE-RELATED"/>
    <property type="match status" value="1"/>
</dbReference>
<dbReference type="EMBL" id="JACHKY010000009">
    <property type="protein sequence ID" value="MBB4799845.1"/>
    <property type="molecule type" value="Genomic_DNA"/>
</dbReference>
<dbReference type="GO" id="GO:0003677">
    <property type="term" value="F:DNA binding"/>
    <property type="evidence" value="ECO:0007669"/>
    <property type="project" value="InterPro"/>
</dbReference>
<evidence type="ECO:0000313" key="4">
    <source>
        <dbReference type="EMBL" id="MBB4799845.1"/>
    </source>
</evidence>
<feature type="domain" description="Tyr recombinase" evidence="3">
    <location>
        <begin position="149"/>
        <end position="333"/>
    </location>
</feature>
<dbReference type="PANTHER" id="PTHR30349:SF64">
    <property type="entry name" value="PROPHAGE INTEGRASE INTD-RELATED"/>
    <property type="match status" value="1"/>
</dbReference>
<dbReference type="InterPro" id="IPR002104">
    <property type="entry name" value="Integrase_catalytic"/>
</dbReference>
<protein>
    <submittedName>
        <fullName evidence="4">Integrase</fullName>
    </submittedName>
</protein>